<dbReference type="InterPro" id="IPR022642">
    <property type="entry name" value="CheR_C"/>
</dbReference>
<evidence type="ECO:0000256" key="5">
    <source>
        <dbReference type="ARBA" id="ARBA00022691"/>
    </source>
</evidence>
<dbReference type="PROSITE" id="PS50123">
    <property type="entry name" value="CHER"/>
    <property type="match status" value="1"/>
</dbReference>
<keyword evidence="4 7" id="KW-0808">Transferase</keyword>
<dbReference type="SUPFAM" id="SSF53335">
    <property type="entry name" value="S-adenosyl-L-methionine-dependent methyltransferases"/>
    <property type="match status" value="1"/>
</dbReference>
<sequence length="287" mass="33295">MITKDWSMQSLPDMDQQQFEQWQSLLEDRTGMRISEQRKSFLQTSVGIRMRELGYSDYQTYFEEIMNGPAAAQEWTTLVDRLTVQETSFFRHRPSFEVVEEYLSQRVSEFNKPIEIWSVGCATGEEPYSLAMLANAVLGEQGKSQYFGVTGTDISVPALAKARQGIYSQRKLENIDSDIRDRYFRSIGQQKFEVNPGLKERVCFARVNVLELNKAPMYGMDIIFCQNLLIYFRRWRRKMIVNCLVERLVPGGLLVLGLGEIVDWKHSDLRRAYTDRALAFIKHKAAN</sequence>
<evidence type="ECO:0000256" key="3">
    <source>
        <dbReference type="ARBA" id="ARBA00022603"/>
    </source>
</evidence>
<evidence type="ECO:0000256" key="1">
    <source>
        <dbReference type="ARBA" id="ARBA00001541"/>
    </source>
</evidence>
<dbReference type="RefSeq" id="WP_027706671.1">
    <property type="nucleotide sequence ID" value="NZ_JAEVHG010000014.1"/>
</dbReference>
<comment type="catalytic activity">
    <reaction evidence="1">
        <text>L-glutamyl-[protein] + S-adenosyl-L-methionine = [protein]-L-glutamate 5-O-methyl ester + S-adenosyl-L-homocysteine</text>
        <dbReference type="Rhea" id="RHEA:24452"/>
        <dbReference type="Rhea" id="RHEA-COMP:10208"/>
        <dbReference type="Rhea" id="RHEA-COMP:10311"/>
        <dbReference type="ChEBI" id="CHEBI:29973"/>
        <dbReference type="ChEBI" id="CHEBI:57856"/>
        <dbReference type="ChEBI" id="CHEBI:59789"/>
        <dbReference type="ChEBI" id="CHEBI:82795"/>
        <dbReference type="EC" id="2.1.1.80"/>
    </reaction>
</comment>
<dbReference type="Gene3D" id="1.10.155.10">
    <property type="entry name" value="Chemotaxis receptor methyltransferase CheR, N-terminal domain"/>
    <property type="match status" value="1"/>
</dbReference>
<dbReference type="Gene3D" id="3.40.50.150">
    <property type="entry name" value="Vaccinia Virus protein VP39"/>
    <property type="match status" value="1"/>
</dbReference>
<dbReference type="Pfam" id="PF01739">
    <property type="entry name" value="CheR"/>
    <property type="match status" value="1"/>
</dbReference>
<dbReference type="AlphaFoldDB" id="A0A4P9VR76"/>
<evidence type="ECO:0000256" key="4">
    <source>
        <dbReference type="ARBA" id="ARBA00022679"/>
    </source>
</evidence>
<dbReference type="InterPro" id="IPR000780">
    <property type="entry name" value="CheR_MeTrfase"/>
</dbReference>
<organism evidence="7 8">
    <name type="scientific">Zooshikella ganghwensis</name>
    <dbReference type="NCBI Taxonomy" id="202772"/>
    <lineage>
        <taxon>Bacteria</taxon>
        <taxon>Pseudomonadati</taxon>
        <taxon>Pseudomonadota</taxon>
        <taxon>Gammaproteobacteria</taxon>
        <taxon>Oceanospirillales</taxon>
        <taxon>Zooshikellaceae</taxon>
        <taxon>Zooshikella</taxon>
    </lineage>
</organism>
<accession>A0A4P9VR76</accession>
<evidence type="ECO:0000313" key="8">
    <source>
        <dbReference type="Proteomes" id="UP000257039"/>
    </source>
</evidence>
<evidence type="ECO:0000259" key="6">
    <source>
        <dbReference type="PROSITE" id="PS50123"/>
    </source>
</evidence>
<keyword evidence="3 7" id="KW-0489">Methyltransferase</keyword>
<dbReference type="Pfam" id="PF03705">
    <property type="entry name" value="CheR_N"/>
    <property type="match status" value="1"/>
</dbReference>
<dbReference type="GO" id="GO:0008983">
    <property type="term" value="F:protein-glutamate O-methyltransferase activity"/>
    <property type="evidence" value="ECO:0007669"/>
    <property type="project" value="UniProtKB-EC"/>
</dbReference>
<dbReference type="Proteomes" id="UP000257039">
    <property type="component" value="Unassembled WGS sequence"/>
</dbReference>
<dbReference type="EC" id="2.1.1.80" evidence="2"/>
<keyword evidence="8" id="KW-1185">Reference proteome</keyword>
<name>A0A4P9VR76_9GAMM</name>
<dbReference type="GO" id="GO:0032259">
    <property type="term" value="P:methylation"/>
    <property type="evidence" value="ECO:0007669"/>
    <property type="project" value="UniProtKB-KW"/>
</dbReference>
<dbReference type="InterPro" id="IPR022641">
    <property type="entry name" value="CheR_N"/>
</dbReference>
<feature type="domain" description="CheR-type methyltransferase" evidence="6">
    <location>
        <begin position="7"/>
        <end position="262"/>
    </location>
</feature>
<dbReference type="SMART" id="SM00138">
    <property type="entry name" value="MeTrc"/>
    <property type="match status" value="1"/>
</dbReference>
<dbReference type="PANTHER" id="PTHR24422">
    <property type="entry name" value="CHEMOTAXIS PROTEIN METHYLTRANSFERASE"/>
    <property type="match status" value="1"/>
</dbReference>
<evidence type="ECO:0000256" key="2">
    <source>
        <dbReference type="ARBA" id="ARBA00012534"/>
    </source>
</evidence>
<dbReference type="InterPro" id="IPR050903">
    <property type="entry name" value="Bact_Chemotaxis_MeTrfase"/>
</dbReference>
<dbReference type="SUPFAM" id="SSF47757">
    <property type="entry name" value="Chemotaxis receptor methyltransferase CheR, N-terminal domain"/>
    <property type="match status" value="1"/>
</dbReference>
<protein>
    <recommendedName>
        <fullName evidence="2">protein-glutamate O-methyltransferase</fullName>
        <ecNumber evidence="2">2.1.1.80</ecNumber>
    </recommendedName>
</protein>
<dbReference type="InterPro" id="IPR036804">
    <property type="entry name" value="CheR_N_sf"/>
</dbReference>
<dbReference type="PANTHER" id="PTHR24422:SF19">
    <property type="entry name" value="CHEMOTAXIS PROTEIN METHYLTRANSFERASE"/>
    <property type="match status" value="1"/>
</dbReference>
<dbReference type="InterPro" id="IPR029063">
    <property type="entry name" value="SAM-dependent_MTases_sf"/>
</dbReference>
<reference evidence="7 8" key="1">
    <citation type="submission" date="2017-04" db="EMBL/GenBank/DDBJ databases">
        <title>Draft genome sequence of Zooshikella ganghwensis VG4 isolated from Red Sea sediments.</title>
        <authorList>
            <person name="Rehman Z."/>
            <person name="Alam I."/>
            <person name="Kamau A."/>
            <person name="Bajic V."/>
            <person name="Leiknes T."/>
        </authorList>
    </citation>
    <scope>NUCLEOTIDE SEQUENCE [LARGE SCALE GENOMIC DNA]</scope>
    <source>
        <strain evidence="7 8">VG4</strain>
    </source>
</reference>
<evidence type="ECO:0000313" key="7">
    <source>
        <dbReference type="EMBL" id="RDH46063.1"/>
    </source>
</evidence>
<dbReference type="EMBL" id="NDXW01000001">
    <property type="protein sequence ID" value="RDH46063.1"/>
    <property type="molecule type" value="Genomic_DNA"/>
</dbReference>
<gene>
    <name evidence="7" type="ORF">B9G39_22865</name>
</gene>
<comment type="caution">
    <text evidence="7">The sequence shown here is derived from an EMBL/GenBank/DDBJ whole genome shotgun (WGS) entry which is preliminary data.</text>
</comment>
<keyword evidence="5" id="KW-0949">S-adenosyl-L-methionine</keyword>
<dbReference type="PRINTS" id="PR00996">
    <property type="entry name" value="CHERMTFRASE"/>
</dbReference>
<proteinExistence type="predicted"/>